<evidence type="ECO:0008006" key="2">
    <source>
        <dbReference type="Google" id="ProtNLM"/>
    </source>
</evidence>
<gene>
    <name evidence="1" type="ORF">METZ01_LOCUS276919</name>
</gene>
<feature type="non-terminal residue" evidence="1">
    <location>
        <position position="260"/>
    </location>
</feature>
<name>A0A382KKD8_9ZZZZ</name>
<sequence>MAQVIKIKRSTGSSAPGTLAVGELAYSKGSDTFYVGDPEAANTPIAIGGAIKNNAGTAVLATGITAAEIRTLAGVDAAGTDNSTVANLRTNLTAISDSTTIGDGTDVAITIAGNLIVNGTTTTVNSATVTIDDPIFTLGGDSAPGSDDNKDRGLEFRWHNGSAAKVGFFGFDDSTGKFTFIPDATNNSEIFSGTAGTIVANLEGDVTGNVTGNASGTAATVTTAAQTNITSLGTLTALTVDDVAIDGKVVTMTGSSGDTA</sequence>
<reference evidence="1" key="1">
    <citation type="submission" date="2018-05" db="EMBL/GenBank/DDBJ databases">
        <authorList>
            <person name="Lanie J.A."/>
            <person name="Ng W.-L."/>
            <person name="Kazmierczak K.M."/>
            <person name="Andrzejewski T.M."/>
            <person name="Davidsen T.M."/>
            <person name="Wayne K.J."/>
            <person name="Tettelin H."/>
            <person name="Glass J.I."/>
            <person name="Rusch D."/>
            <person name="Podicherti R."/>
            <person name="Tsui H.-C.T."/>
            <person name="Winkler M.E."/>
        </authorList>
    </citation>
    <scope>NUCLEOTIDE SEQUENCE</scope>
</reference>
<accession>A0A382KKD8</accession>
<evidence type="ECO:0000313" key="1">
    <source>
        <dbReference type="EMBL" id="SVC24065.1"/>
    </source>
</evidence>
<organism evidence="1">
    <name type="scientific">marine metagenome</name>
    <dbReference type="NCBI Taxonomy" id="408172"/>
    <lineage>
        <taxon>unclassified sequences</taxon>
        <taxon>metagenomes</taxon>
        <taxon>ecological metagenomes</taxon>
    </lineage>
</organism>
<dbReference type="AlphaFoldDB" id="A0A382KKD8"/>
<dbReference type="EMBL" id="UINC01080799">
    <property type="protein sequence ID" value="SVC24065.1"/>
    <property type="molecule type" value="Genomic_DNA"/>
</dbReference>
<proteinExistence type="predicted"/>
<protein>
    <recommendedName>
        <fullName evidence="2">Major tropism determinant N-terminal domain-containing protein</fullName>
    </recommendedName>
</protein>